<evidence type="ECO:0000313" key="2">
    <source>
        <dbReference type="Proteomes" id="UP000005426"/>
    </source>
</evidence>
<keyword evidence="2" id="KW-1185">Reference proteome</keyword>
<evidence type="ECO:0000313" key="1">
    <source>
        <dbReference type="EMBL" id="EHK42935.1"/>
    </source>
</evidence>
<protein>
    <submittedName>
        <fullName evidence="1">Uncharacterized protein</fullName>
    </submittedName>
</protein>
<reference evidence="1 2" key="1">
    <citation type="journal article" date="2011" name="Genome Biol.">
        <title>Comparative genome sequence analysis underscores mycoparasitism as the ancestral life style of Trichoderma.</title>
        <authorList>
            <person name="Kubicek C.P."/>
            <person name="Herrera-Estrella A."/>
            <person name="Seidl-Seiboth V."/>
            <person name="Martinez D.A."/>
            <person name="Druzhinina I.S."/>
            <person name="Thon M."/>
            <person name="Zeilinger S."/>
            <person name="Casas-Flores S."/>
            <person name="Horwitz B.A."/>
            <person name="Mukherjee P.K."/>
            <person name="Mukherjee M."/>
            <person name="Kredics L."/>
            <person name="Alcaraz L.D."/>
            <person name="Aerts A."/>
            <person name="Antal Z."/>
            <person name="Atanasova L."/>
            <person name="Cervantes-Badillo M.G."/>
            <person name="Challacombe J."/>
            <person name="Chertkov O."/>
            <person name="McCluskey K."/>
            <person name="Coulpier F."/>
            <person name="Deshpande N."/>
            <person name="von Doehren H."/>
            <person name="Ebbole D.J."/>
            <person name="Esquivel-Naranjo E.U."/>
            <person name="Fekete E."/>
            <person name="Flipphi M."/>
            <person name="Glaser F."/>
            <person name="Gomez-Rodriguez E.Y."/>
            <person name="Gruber S."/>
            <person name="Han C."/>
            <person name="Henrissat B."/>
            <person name="Hermosa R."/>
            <person name="Hernandez-Onate M."/>
            <person name="Karaffa L."/>
            <person name="Kosti I."/>
            <person name="Le Crom S."/>
            <person name="Lindquist E."/>
            <person name="Lucas S."/>
            <person name="Luebeck M."/>
            <person name="Luebeck P.S."/>
            <person name="Margeot A."/>
            <person name="Metz B."/>
            <person name="Misra M."/>
            <person name="Nevalainen H."/>
            <person name="Omann M."/>
            <person name="Packer N."/>
            <person name="Perrone G."/>
            <person name="Uresti-Rivera E.E."/>
            <person name="Salamov A."/>
            <person name="Schmoll M."/>
            <person name="Seiboth B."/>
            <person name="Shapiro H."/>
            <person name="Sukno S."/>
            <person name="Tamayo-Ramos J.A."/>
            <person name="Tisch D."/>
            <person name="Wiest A."/>
            <person name="Wilkinson H.H."/>
            <person name="Zhang M."/>
            <person name="Coutinho P.M."/>
            <person name="Kenerley C.M."/>
            <person name="Monte E."/>
            <person name="Baker S.E."/>
            <person name="Grigoriev I.V."/>
        </authorList>
    </citation>
    <scope>NUCLEOTIDE SEQUENCE [LARGE SCALE GENOMIC DNA]</scope>
    <source>
        <strain evidence="2">ATCC 20476 / IMI 206040</strain>
    </source>
</reference>
<gene>
    <name evidence="1" type="ORF">TRIATDRAFT_300944</name>
</gene>
<accession>G9P3H7</accession>
<sequence length="114" mass="12453">MIHPKSVRCSPLSTPMSNPLIFPISLPSIHPNSQPQFPSQCPTQPLPITLHGSHPALQSQSNPVFQDAEGPTRDLIYATLHIKQKESVSEKNTVARAAVSLKFPSFIARLCCLS</sequence>
<organism evidence="1 2">
    <name type="scientific">Hypocrea atroviridis (strain ATCC 20476 / IMI 206040)</name>
    <name type="common">Trichoderma atroviride</name>
    <dbReference type="NCBI Taxonomy" id="452589"/>
    <lineage>
        <taxon>Eukaryota</taxon>
        <taxon>Fungi</taxon>
        <taxon>Dikarya</taxon>
        <taxon>Ascomycota</taxon>
        <taxon>Pezizomycotina</taxon>
        <taxon>Sordariomycetes</taxon>
        <taxon>Hypocreomycetidae</taxon>
        <taxon>Hypocreales</taxon>
        <taxon>Hypocreaceae</taxon>
        <taxon>Trichoderma</taxon>
    </lineage>
</organism>
<dbReference type="Proteomes" id="UP000005426">
    <property type="component" value="Unassembled WGS sequence"/>
</dbReference>
<dbReference type="AlphaFoldDB" id="G9P3H7"/>
<comment type="caution">
    <text evidence="1">The sequence shown here is derived from an EMBL/GenBank/DDBJ whole genome shotgun (WGS) entry which is preliminary data.</text>
</comment>
<dbReference type="EMBL" id="ABDG02000026">
    <property type="protein sequence ID" value="EHK42935.1"/>
    <property type="molecule type" value="Genomic_DNA"/>
</dbReference>
<proteinExistence type="predicted"/>
<name>G9P3H7_HYPAI</name>
<dbReference type="HOGENOM" id="CLU_2121407_0_0_1"/>